<comment type="caution">
    <text evidence="2">The sequence shown here is derived from an EMBL/GenBank/DDBJ whole genome shotgun (WGS) entry which is preliminary data.</text>
</comment>
<protein>
    <submittedName>
        <fullName evidence="2">Uncharacterized protein</fullName>
    </submittedName>
</protein>
<sequence>MRLLRPANDYFHLPVEAAPIANKRIRWGHSLHGSAIVVGFITNSCQDSENSSSLETPVPPRLISNCLVEAHSQRPSMFQCHPETEVALELLGENCRFSSLTQQSSQAGVGNFPTELGRRG</sequence>
<evidence type="ECO:0000313" key="3">
    <source>
        <dbReference type="Proteomes" id="UP001151532"/>
    </source>
</evidence>
<evidence type="ECO:0000256" key="1">
    <source>
        <dbReference type="SAM" id="MobiDB-lite"/>
    </source>
</evidence>
<organism evidence="2 3">
    <name type="scientific">Salix purpurea</name>
    <name type="common">Purple osier willow</name>
    <dbReference type="NCBI Taxonomy" id="77065"/>
    <lineage>
        <taxon>Eukaryota</taxon>
        <taxon>Viridiplantae</taxon>
        <taxon>Streptophyta</taxon>
        <taxon>Embryophyta</taxon>
        <taxon>Tracheophyta</taxon>
        <taxon>Spermatophyta</taxon>
        <taxon>Magnoliopsida</taxon>
        <taxon>eudicotyledons</taxon>
        <taxon>Gunneridae</taxon>
        <taxon>Pentapetalae</taxon>
        <taxon>rosids</taxon>
        <taxon>fabids</taxon>
        <taxon>Malpighiales</taxon>
        <taxon>Salicaceae</taxon>
        <taxon>Saliceae</taxon>
        <taxon>Salix</taxon>
    </lineage>
</organism>
<accession>A0A9Q0VB42</accession>
<dbReference type="OrthoDB" id="10337804at2759"/>
<keyword evidence="3" id="KW-1185">Reference proteome</keyword>
<reference evidence="2" key="1">
    <citation type="submission" date="2022-11" db="EMBL/GenBank/DDBJ databases">
        <authorList>
            <person name="Hyden B.L."/>
            <person name="Feng K."/>
            <person name="Yates T."/>
            <person name="Jawdy S."/>
            <person name="Smart L.B."/>
            <person name="Muchero W."/>
        </authorList>
    </citation>
    <scope>NUCLEOTIDE SEQUENCE</scope>
    <source>
        <tissue evidence="2">Shoot tip</tissue>
    </source>
</reference>
<gene>
    <name evidence="2" type="ORF">OIU79_031281</name>
</gene>
<dbReference type="Proteomes" id="UP001151532">
    <property type="component" value="Chromosome 19"/>
</dbReference>
<dbReference type="EMBL" id="JAPFFK010000009">
    <property type="protein sequence ID" value="KAJ6745098.1"/>
    <property type="molecule type" value="Genomic_DNA"/>
</dbReference>
<proteinExistence type="predicted"/>
<name>A0A9Q0VB42_SALPP</name>
<evidence type="ECO:0000313" key="2">
    <source>
        <dbReference type="EMBL" id="KAJ6745098.1"/>
    </source>
</evidence>
<reference evidence="2" key="2">
    <citation type="journal article" date="2023" name="Int. J. Mol. Sci.">
        <title>De Novo Assembly and Annotation of 11 Diverse Shrub Willow (Salix) Genomes Reveals Novel Gene Organization in Sex-Linked Regions.</title>
        <authorList>
            <person name="Hyden B."/>
            <person name="Feng K."/>
            <person name="Yates T.B."/>
            <person name="Jawdy S."/>
            <person name="Cereghino C."/>
            <person name="Smart L.B."/>
            <person name="Muchero W."/>
        </authorList>
    </citation>
    <scope>NUCLEOTIDE SEQUENCE</scope>
    <source>
        <tissue evidence="2">Shoot tip</tissue>
    </source>
</reference>
<feature type="region of interest" description="Disordered" evidence="1">
    <location>
        <begin position="101"/>
        <end position="120"/>
    </location>
</feature>
<dbReference type="AlphaFoldDB" id="A0A9Q0VB42"/>